<dbReference type="InterPro" id="IPR001296">
    <property type="entry name" value="Glyco_trans_1"/>
</dbReference>
<keyword evidence="6 7" id="KW-0320">Glycogen biosynthesis</keyword>
<evidence type="ECO:0000256" key="7">
    <source>
        <dbReference type="HAMAP-Rule" id="MF_00484"/>
    </source>
</evidence>
<dbReference type="Pfam" id="PF00534">
    <property type="entry name" value="Glycos_transf_1"/>
    <property type="match status" value="1"/>
</dbReference>
<dbReference type="PANTHER" id="PTHR45825">
    <property type="entry name" value="GRANULE-BOUND STARCH SYNTHASE 1, CHLOROPLASTIC/AMYLOPLASTIC"/>
    <property type="match status" value="1"/>
</dbReference>
<dbReference type="InterPro" id="IPR013534">
    <property type="entry name" value="Starch_synth_cat_dom"/>
</dbReference>
<organism evidence="10 11">
    <name type="scientific">Macrococcus lamae</name>
    <dbReference type="NCBI Taxonomy" id="198484"/>
    <lineage>
        <taxon>Bacteria</taxon>
        <taxon>Bacillati</taxon>
        <taxon>Bacillota</taxon>
        <taxon>Bacilli</taxon>
        <taxon>Bacillales</taxon>
        <taxon>Staphylococcaceae</taxon>
        <taxon>Macrococcus</taxon>
    </lineage>
</organism>
<dbReference type="NCBIfam" id="TIGR02095">
    <property type="entry name" value="glgA"/>
    <property type="match status" value="1"/>
</dbReference>
<feature type="domain" description="Glycosyl transferase family 1" evidence="8">
    <location>
        <begin position="287"/>
        <end position="448"/>
    </location>
</feature>
<evidence type="ECO:0000256" key="5">
    <source>
        <dbReference type="ARBA" id="ARBA00022679"/>
    </source>
</evidence>
<evidence type="ECO:0000256" key="6">
    <source>
        <dbReference type="ARBA" id="ARBA00023056"/>
    </source>
</evidence>
<feature type="binding site" evidence="7">
    <location>
        <position position="16"/>
    </location>
    <ligand>
        <name>ADP-alpha-D-glucose</name>
        <dbReference type="ChEBI" id="CHEBI:57498"/>
    </ligand>
</feature>
<protein>
    <recommendedName>
        <fullName evidence="7">Glycogen synthase</fullName>
        <ecNumber evidence="7">2.4.1.21</ecNumber>
    </recommendedName>
    <alternativeName>
        <fullName evidence="7">Starch [bacterial glycogen] synthase</fullName>
    </alternativeName>
</protein>
<evidence type="ECO:0000313" key="10">
    <source>
        <dbReference type="EMBL" id="TDM07318.1"/>
    </source>
</evidence>
<accession>A0A4R6BSS2</accession>
<dbReference type="AlphaFoldDB" id="A0A4R6BSS2"/>
<dbReference type="CDD" id="cd03791">
    <property type="entry name" value="GT5_Glycogen_synthase_DULL1-like"/>
    <property type="match status" value="1"/>
</dbReference>
<dbReference type="PANTHER" id="PTHR45825:SF11">
    <property type="entry name" value="ALPHA AMYLASE DOMAIN-CONTAINING PROTEIN"/>
    <property type="match status" value="1"/>
</dbReference>
<dbReference type="NCBIfam" id="NF001898">
    <property type="entry name" value="PRK00654.1-1"/>
    <property type="match status" value="1"/>
</dbReference>
<evidence type="ECO:0000256" key="2">
    <source>
        <dbReference type="ARBA" id="ARBA00002764"/>
    </source>
</evidence>
<dbReference type="UniPathway" id="UPA00164"/>
<comment type="similarity">
    <text evidence="3 7">Belongs to the glycosyltransferase 1 family. Bacterial/plant glycogen synthase subfamily.</text>
</comment>
<keyword evidence="5 7" id="KW-0808">Transferase</keyword>
<dbReference type="OrthoDB" id="9808590at2"/>
<dbReference type="GO" id="GO:0005978">
    <property type="term" value="P:glycogen biosynthetic process"/>
    <property type="evidence" value="ECO:0007669"/>
    <property type="project" value="UniProtKB-UniRule"/>
</dbReference>
<evidence type="ECO:0000259" key="8">
    <source>
        <dbReference type="Pfam" id="PF00534"/>
    </source>
</evidence>
<name>A0A4R6BSS2_9STAP</name>
<keyword evidence="4 7" id="KW-0328">Glycosyltransferase</keyword>
<proteinExistence type="inferred from homology"/>
<comment type="function">
    <text evidence="2 7">Synthesizes alpha-1,4-glucan chains using ADP-glucose.</text>
</comment>
<comment type="pathway">
    <text evidence="7">Glycan biosynthesis; glycogen biosynthesis.</text>
</comment>
<comment type="caution">
    <text evidence="10">The sequence shown here is derived from an EMBL/GenBank/DDBJ whole genome shotgun (WGS) entry which is preliminary data.</text>
</comment>
<gene>
    <name evidence="7 10" type="primary">glgA</name>
    <name evidence="10" type="ORF">ERX29_08865</name>
</gene>
<dbReference type="GO" id="GO:0009011">
    <property type="term" value="F:alpha-1,4-glucan glucosyltransferase (ADP-glucose donor) activity"/>
    <property type="evidence" value="ECO:0007669"/>
    <property type="project" value="UniProtKB-UniRule"/>
</dbReference>
<dbReference type="GO" id="GO:0004373">
    <property type="term" value="F:alpha-1,4-glucan glucosyltransferase (UDP-glucose donor) activity"/>
    <property type="evidence" value="ECO:0007669"/>
    <property type="project" value="InterPro"/>
</dbReference>
<evidence type="ECO:0000256" key="3">
    <source>
        <dbReference type="ARBA" id="ARBA00010281"/>
    </source>
</evidence>
<feature type="domain" description="Starch synthase catalytic" evidence="9">
    <location>
        <begin position="3"/>
        <end position="232"/>
    </location>
</feature>
<sequence>MKKILYVASECTPFFKSGGLADVIGSLPQYLNKTKKCDVRVILPLYKQLKEEYRAQLKEVMIYDTQVGWREQYTGIYEMEYNGVHYYFVDNEYYFNRESLYGYIDDGERFIYFSSAVIEFIYRGDFKPDVLHGHDWQAATAVALCNIKKPVEGIRTIFTIHNILYQGWLMHSAFEELLNIDRIHFAGFEWEGMLNLMKAGIFHADKITTVSPTYAEEIKSDYYGEGLQWMLQLRSPDLIGIVNGIDVDDYNPMKDSNLQVNYKTSIPKKRENKKSLQQELGLSVDSNVPMFSIITRMVEQKGLHLVMAVLEEFIQQNVQIVVLGNGLYEFESYFNYLANKYPDKVHVTIGFNEGFSRKIYAASDFFIMPSLFEPCGLSQLIALQYKAIPIVRETGGLKDTVVPFDIYNGVGTGFTFVNYNAHELLDKLNEALRVYHNTESYKVLIKNISKANNSWAKSANQYLEIY</sequence>
<dbReference type="HAMAP" id="MF_00484">
    <property type="entry name" value="Glycogen_synth"/>
    <property type="match status" value="1"/>
</dbReference>
<evidence type="ECO:0000256" key="1">
    <source>
        <dbReference type="ARBA" id="ARBA00001478"/>
    </source>
</evidence>
<dbReference type="Pfam" id="PF08323">
    <property type="entry name" value="Glyco_transf_5"/>
    <property type="match status" value="1"/>
</dbReference>
<dbReference type="EMBL" id="SCWB01000015">
    <property type="protein sequence ID" value="TDM07318.1"/>
    <property type="molecule type" value="Genomic_DNA"/>
</dbReference>
<evidence type="ECO:0000256" key="4">
    <source>
        <dbReference type="ARBA" id="ARBA00022676"/>
    </source>
</evidence>
<dbReference type="InterPro" id="IPR011835">
    <property type="entry name" value="GS/SS"/>
</dbReference>
<dbReference type="EC" id="2.4.1.21" evidence="7"/>
<dbReference type="Gene3D" id="3.40.50.2000">
    <property type="entry name" value="Glycogen Phosphorylase B"/>
    <property type="match status" value="2"/>
</dbReference>
<evidence type="ECO:0000313" key="11">
    <source>
        <dbReference type="Proteomes" id="UP000294802"/>
    </source>
</evidence>
<comment type="catalytic activity">
    <reaction evidence="1 7">
        <text>[(1-&gt;4)-alpha-D-glucosyl](n) + ADP-alpha-D-glucose = [(1-&gt;4)-alpha-D-glucosyl](n+1) + ADP + H(+)</text>
        <dbReference type="Rhea" id="RHEA:18189"/>
        <dbReference type="Rhea" id="RHEA-COMP:9584"/>
        <dbReference type="Rhea" id="RHEA-COMP:9587"/>
        <dbReference type="ChEBI" id="CHEBI:15378"/>
        <dbReference type="ChEBI" id="CHEBI:15444"/>
        <dbReference type="ChEBI" id="CHEBI:57498"/>
        <dbReference type="ChEBI" id="CHEBI:456216"/>
        <dbReference type="EC" id="2.4.1.21"/>
    </reaction>
</comment>
<reference evidence="10 11" key="1">
    <citation type="submission" date="2019-01" db="EMBL/GenBank/DDBJ databases">
        <title>Draft genome sequences of the type strains of six Macrococcus species.</title>
        <authorList>
            <person name="Mazhar S."/>
            <person name="Altermann E."/>
            <person name="Hill C."/>
            <person name="Mcauliffe O."/>
        </authorList>
    </citation>
    <scope>NUCLEOTIDE SEQUENCE [LARGE SCALE GENOMIC DNA]</scope>
    <source>
        <strain evidence="10 11">CCM4815</strain>
    </source>
</reference>
<keyword evidence="11" id="KW-1185">Reference proteome</keyword>
<dbReference type="RefSeq" id="WP_133444327.1">
    <property type="nucleotide sequence ID" value="NZ_SCWB01000015.1"/>
</dbReference>
<dbReference type="Proteomes" id="UP000294802">
    <property type="component" value="Unassembled WGS sequence"/>
</dbReference>
<evidence type="ECO:0000259" key="9">
    <source>
        <dbReference type="Pfam" id="PF08323"/>
    </source>
</evidence>
<dbReference type="SUPFAM" id="SSF53756">
    <property type="entry name" value="UDP-Glycosyltransferase/glycogen phosphorylase"/>
    <property type="match status" value="1"/>
</dbReference>